<evidence type="ECO:0000256" key="2">
    <source>
        <dbReference type="ARBA" id="ARBA00022729"/>
    </source>
</evidence>
<dbReference type="GO" id="GO:0009279">
    <property type="term" value="C:cell outer membrane"/>
    <property type="evidence" value="ECO:0007669"/>
    <property type="project" value="UniProtKB-SubCell"/>
</dbReference>
<organism evidence="5 6">
    <name type="scientific">Paraburkholderia azotifigens</name>
    <dbReference type="NCBI Taxonomy" id="2057004"/>
    <lineage>
        <taxon>Bacteria</taxon>
        <taxon>Pseudomonadati</taxon>
        <taxon>Pseudomonadota</taxon>
        <taxon>Betaproteobacteria</taxon>
        <taxon>Burkholderiales</taxon>
        <taxon>Burkholderiaceae</taxon>
        <taxon>Paraburkholderia</taxon>
    </lineage>
</organism>
<dbReference type="RefSeq" id="WP_147234409.1">
    <property type="nucleotide sequence ID" value="NZ_VOQS01000001.1"/>
</dbReference>
<evidence type="ECO:0000256" key="3">
    <source>
        <dbReference type="SAM" id="SignalP"/>
    </source>
</evidence>
<dbReference type="InterPro" id="IPR027385">
    <property type="entry name" value="Beta-barrel_OMP"/>
</dbReference>
<keyword evidence="2 3" id="KW-0732">Signal</keyword>
<dbReference type="AlphaFoldDB" id="A0A5C6VVP3"/>
<comment type="caution">
    <text evidence="5">The sequence shown here is derived from an EMBL/GenBank/DDBJ whole genome shotgun (WGS) entry which is preliminary data.</text>
</comment>
<comment type="subcellular location">
    <subcellularLocation>
        <location evidence="1">Cell outer membrane</location>
    </subcellularLocation>
</comment>
<dbReference type="Pfam" id="PF13505">
    <property type="entry name" value="OMP_b-brl"/>
    <property type="match status" value="1"/>
</dbReference>
<dbReference type="EMBL" id="VOQS01000001">
    <property type="protein sequence ID" value="TXC88584.1"/>
    <property type="molecule type" value="Genomic_DNA"/>
</dbReference>
<dbReference type="Proteomes" id="UP000321776">
    <property type="component" value="Unassembled WGS sequence"/>
</dbReference>
<proteinExistence type="predicted"/>
<dbReference type="SUPFAM" id="SSF56925">
    <property type="entry name" value="OMPA-like"/>
    <property type="match status" value="1"/>
</dbReference>
<feature type="chain" id="PRO_5023070291" evidence="3">
    <location>
        <begin position="22"/>
        <end position="171"/>
    </location>
</feature>
<evidence type="ECO:0000256" key="1">
    <source>
        <dbReference type="ARBA" id="ARBA00004442"/>
    </source>
</evidence>
<dbReference type="InterPro" id="IPR023614">
    <property type="entry name" value="Porin_dom_sf"/>
</dbReference>
<protein>
    <submittedName>
        <fullName evidence="5">Porin family protein</fullName>
    </submittedName>
</protein>
<dbReference type="Gene3D" id="2.40.160.10">
    <property type="entry name" value="Porin"/>
    <property type="match status" value="1"/>
</dbReference>
<name>A0A5C6VVP3_9BURK</name>
<accession>A0A5C6VVP3</accession>
<evidence type="ECO:0000313" key="5">
    <source>
        <dbReference type="EMBL" id="TXC88584.1"/>
    </source>
</evidence>
<feature type="domain" description="Outer membrane protein beta-barrel" evidence="4">
    <location>
        <begin position="8"/>
        <end position="170"/>
    </location>
</feature>
<gene>
    <name evidence="5" type="ORF">FRZ40_13880</name>
</gene>
<feature type="signal peptide" evidence="3">
    <location>
        <begin position="1"/>
        <end position="21"/>
    </location>
</feature>
<sequence length="171" mass="18278">MTAIKTLLACAAIALSAAAQAQPTQQQLVDDFSGAYVGAKLGVNVSSASGATNKPTHTTIFPGFVAGYGFTAGPVVLGAELFADLHHGSATFKDGGIDAKIGYPVGRFMPYARLGVTTDWPAPRFNYGLGVEYMFMKNVSLFSEWTHDSTHADNTRWTNNSFVIGANYRFQ</sequence>
<dbReference type="InterPro" id="IPR011250">
    <property type="entry name" value="OMP/PagP_B-barrel"/>
</dbReference>
<evidence type="ECO:0000313" key="6">
    <source>
        <dbReference type="Proteomes" id="UP000321776"/>
    </source>
</evidence>
<reference evidence="5 6" key="1">
    <citation type="journal article" date="2018" name="Int. J. Syst. Evol. Microbiol.">
        <title>Paraburkholderia azotifigens sp. nov., a nitrogen-fixing bacterium isolated from paddy soil.</title>
        <authorList>
            <person name="Choi G.M."/>
            <person name="Im W.T."/>
        </authorList>
    </citation>
    <scope>NUCLEOTIDE SEQUENCE [LARGE SCALE GENOMIC DNA]</scope>
    <source>
        <strain evidence="5 6">NF 2-5-3</strain>
    </source>
</reference>
<evidence type="ECO:0000259" key="4">
    <source>
        <dbReference type="Pfam" id="PF13505"/>
    </source>
</evidence>